<reference evidence="2" key="1">
    <citation type="journal article" date="2020" name="J Insects Food Feed">
        <title>The yellow mealworm (Tenebrio molitor) genome: a resource for the emerging insects as food and feed industry.</title>
        <authorList>
            <person name="Eriksson T."/>
            <person name="Andere A."/>
            <person name="Kelstrup H."/>
            <person name="Emery V."/>
            <person name="Picard C."/>
        </authorList>
    </citation>
    <scope>NUCLEOTIDE SEQUENCE</scope>
    <source>
        <strain evidence="2">Stoneville</strain>
        <tissue evidence="2">Whole head</tissue>
    </source>
</reference>
<feature type="region of interest" description="Disordered" evidence="1">
    <location>
        <begin position="367"/>
        <end position="413"/>
    </location>
</feature>
<organism evidence="2 3">
    <name type="scientific">Tenebrio molitor</name>
    <name type="common">Yellow mealworm beetle</name>
    <dbReference type="NCBI Taxonomy" id="7067"/>
    <lineage>
        <taxon>Eukaryota</taxon>
        <taxon>Metazoa</taxon>
        <taxon>Ecdysozoa</taxon>
        <taxon>Arthropoda</taxon>
        <taxon>Hexapoda</taxon>
        <taxon>Insecta</taxon>
        <taxon>Pterygota</taxon>
        <taxon>Neoptera</taxon>
        <taxon>Endopterygota</taxon>
        <taxon>Coleoptera</taxon>
        <taxon>Polyphaga</taxon>
        <taxon>Cucujiformia</taxon>
        <taxon>Tenebrionidae</taxon>
        <taxon>Tenebrio</taxon>
    </lineage>
</organism>
<feature type="compositionally biased region" description="Basic and acidic residues" evidence="1">
    <location>
        <begin position="116"/>
        <end position="134"/>
    </location>
</feature>
<feature type="region of interest" description="Disordered" evidence="1">
    <location>
        <begin position="439"/>
        <end position="481"/>
    </location>
</feature>
<feature type="compositionally biased region" description="Basic and acidic residues" evidence="1">
    <location>
        <begin position="259"/>
        <end position="289"/>
    </location>
</feature>
<keyword evidence="3" id="KW-1185">Reference proteome</keyword>
<dbReference type="Proteomes" id="UP000719412">
    <property type="component" value="Unassembled WGS sequence"/>
</dbReference>
<sequence length="481" mass="56152">MPKSPKARKESSKREREEGRMSEEGLNPFRKSSRTERSPSRGEERNQSKEIQKKIETVLREIKEDMAGIVEESRARRKELAAAREKEEEQEREDMLKSSEENLRGDQNTKKGISGMREEMRGSEEKEQLEKSDWMKRMEMIEEKMEQREKKERKNNVITGIGAICGNIEWGVEEWLEREIGVKKKERIRRRLGEKMYKEKVNKKVEGQRHRKVREKRENKSIERWGRGEREQEWEGRRREREGAGGDARIVRRSNTCGEMRERKRREWGQIGSEDGRENKEEERKNREREEYSGVLLHLREIHPRSVVRSSHSQQNRTKKKHSNAETYTFKINASSRSFPWRLLNFRRGISGRESVRDAFRRGSQSINFEENKNEAALDGEEENGDGDHEPDFMENGRDGLTGTPDSANSRNDKELEDLMDVESTAKTCIMHALSIVSAPTSQPGSSPPPLAAIAPHTEHGDAWKPQGHTRLSPKIQHEPY</sequence>
<evidence type="ECO:0000256" key="1">
    <source>
        <dbReference type="SAM" id="MobiDB-lite"/>
    </source>
</evidence>
<feature type="region of interest" description="Disordered" evidence="1">
    <location>
        <begin position="1"/>
        <end position="134"/>
    </location>
</feature>
<feature type="region of interest" description="Disordered" evidence="1">
    <location>
        <begin position="306"/>
        <end position="327"/>
    </location>
</feature>
<protein>
    <submittedName>
        <fullName evidence="2">Uncharacterized protein</fullName>
    </submittedName>
</protein>
<accession>A0A8J6HF61</accession>
<evidence type="ECO:0000313" key="2">
    <source>
        <dbReference type="EMBL" id="KAH0813011.1"/>
    </source>
</evidence>
<feature type="compositionally biased region" description="Basic and acidic residues" evidence="1">
    <location>
        <begin position="33"/>
        <end position="109"/>
    </location>
</feature>
<reference evidence="2" key="2">
    <citation type="submission" date="2021-08" db="EMBL/GenBank/DDBJ databases">
        <authorList>
            <person name="Eriksson T."/>
        </authorList>
    </citation>
    <scope>NUCLEOTIDE SEQUENCE</scope>
    <source>
        <strain evidence="2">Stoneville</strain>
        <tissue evidence="2">Whole head</tissue>
    </source>
</reference>
<feature type="compositionally biased region" description="Basic and acidic residues" evidence="1">
    <location>
        <begin position="386"/>
        <end position="398"/>
    </location>
</feature>
<feature type="compositionally biased region" description="Basic and acidic residues" evidence="1">
    <location>
        <begin position="215"/>
        <end position="244"/>
    </location>
</feature>
<comment type="caution">
    <text evidence="2">The sequence shown here is derived from an EMBL/GenBank/DDBJ whole genome shotgun (WGS) entry which is preliminary data.</text>
</comment>
<proteinExistence type="predicted"/>
<feature type="region of interest" description="Disordered" evidence="1">
    <location>
        <begin position="201"/>
        <end position="289"/>
    </location>
</feature>
<name>A0A8J6HF61_TENMO</name>
<gene>
    <name evidence="2" type="ORF">GEV33_009784</name>
</gene>
<dbReference type="AlphaFoldDB" id="A0A8J6HF61"/>
<feature type="compositionally biased region" description="Basic and acidic residues" evidence="1">
    <location>
        <begin position="7"/>
        <end position="23"/>
    </location>
</feature>
<dbReference type="EMBL" id="JABDTM020025643">
    <property type="protein sequence ID" value="KAH0813011.1"/>
    <property type="molecule type" value="Genomic_DNA"/>
</dbReference>
<evidence type="ECO:0000313" key="3">
    <source>
        <dbReference type="Proteomes" id="UP000719412"/>
    </source>
</evidence>